<accession>A0A2V1E810</accession>
<sequence length="588" mass="68465">MVQLMNLPNEILLQIIRNLFVDKAHWTEPKNEVHMTSLRLVNRALSELVDKVWTKGFRLCGYNNHKFPRKFPVFASHVARNPTRRKSITSIQLDLDFIVDEFMLIRHDNYVLLNDLKNVAPRYWDAELSKKWQLGQAFHVYPHVIALLSILPNVKNVYIRVHLKETQPGDCSNLNSTQMVDFKTSLSSLRDVAFEVLCDGLAGPKNGVQIPLRPLLALSKLPVLRLLFVHGIDLTSYFEEDETLLSYLKEGGHPMKYFERLSLPIKAVAIEKCIVKNSHMQYFIRACRSLMHFSFSEWSGKEQVIAMEPVDVEGWHDALLLHQNSLEDLKLRCMGEWRVKRYETGCEPLPVWPSFAAFNRLRTLSVEYRRIKYGHLPRTLQQLFLIDCREIKDTHEIAGWKRLKSDYCPNINFLSIEVTHKGYSIHRQVKYSGFRNKHDVNKTRLYNRGGFDIEVFFLGPESPYKPRRSWNFPEGSDSSSADSYGDKVDFSDDEDWEPEENGWEQEKICKEEYENAECDEEEVKLEDWDEDGEIQLYLQHQENEREGAAVDTSEGCYTDAVTDEDEGYEAESSDAEEESVEDDDEEEN</sequence>
<feature type="region of interest" description="Disordered" evidence="1">
    <location>
        <begin position="468"/>
        <end position="503"/>
    </location>
</feature>
<evidence type="ECO:0000313" key="3">
    <source>
        <dbReference type="Proteomes" id="UP000244855"/>
    </source>
</evidence>
<name>A0A2V1E810_9PLEO</name>
<reference evidence="2 3" key="1">
    <citation type="journal article" date="2018" name="Sci. Rep.">
        <title>Comparative genomics provides insights into the lifestyle and reveals functional heterogeneity of dark septate endophytic fungi.</title>
        <authorList>
            <person name="Knapp D.G."/>
            <person name="Nemeth J.B."/>
            <person name="Barry K."/>
            <person name="Hainaut M."/>
            <person name="Henrissat B."/>
            <person name="Johnson J."/>
            <person name="Kuo A."/>
            <person name="Lim J.H.P."/>
            <person name="Lipzen A."/>
            <person name="Nolan M."/>
            <person name="Ohm R.A."/>
            <person name="Tamas L."/>
            <person name="Grigoriev I.V."/>
            <person name="Spatafora J.W."/>
            <person name="Nagy L.G."/>
            <person name="Kovacs G.M."/>
        </authorList>
    </citation>
    <scope>NUCLEOTIDE SEQUENCE [LARGE SCALE GENOMIC DNA]</scope>
    <source>
        <strain evidence="2 3">DSE2036</strain>
    </source>
</reference>
<organism evidence="2 3">
    <name type="scientific">Periconia macrospinosa</name>
    <dbReference type="NCBI Taxonomy" id="97972"/>
    <lineage>
        <taxon>Eukaryota</taxon>
        <taxon>Fungi</taxon>
        <taxon>Dikarya</taxon>
        <taxon>Ascomycota</taxon>
        <taxon>Pezizomycotina</taxon>
        <taxon>Dothideomycetes</taxon>
        <taxon>Pleosporomycetidae</taxon>
        <taxon>Pleosporales</taxon>
        <taxon>Massarineae</taxon>
        <taxon>Periconiaceae</taxon>
        <taxon>Periconia</taxon>
    </lineage>
</organism>
<dbReference type="Proteomes" id="UP000244855">
    <property type="component" value="Unassembled WGS sequence"/>
</dbReference>
<feature type="compositionally biased region" description="Acidic residues" evidence="1">
    <location>
        <begin position="561"/>
        <end position="588"/>
    </location>
</feature>
<evidence type="ECO:0000256" key="1">
    <source>
        <dbReference type="SAM" id="MobiDB-lite"/>
    </source>
</evidence>
<dbReference type="EMBL" id="KZ805314">
    <property type="protein sequence ID" value="PVI05365.1"/>
    <property type="molecule type" value="Genomic_DNA"/>
</dbReference>
<feature type="compositionally biased region" description="Acidic residues" evidence="1">
    <location>
        <begin position="491"/>
        <end position="503"/>
    </location>
</feature>
<feature type="region of interest" description="Disordered" evidence="1">
    <location>
        <begin position="540"/>
        <end position="588"/>
    </location>
</feature>
<dbReference type="AlphaFoldDB" id="A0A2V1E810"/>
<dbReference type="OrthoDB" id="3799513at2759"/>
<proteinExistence type="predicted"/>
<protein>
    <submittedName>
        <fullName evidence="2">Uncharacterized protein</fullName>
    </submittedName>
</protein>
<gene>
    <name evidence="2" type="ORF">DM02DRAFT_668314</name>
</gene>
<evidence type="ECO:0000313" key="2">
    <source>
        <dbReference type="EMBL" id="PVI05365.1"/>
    </source>
</evidence>
<keyword evidence="3" id="KW-1185">Reference proteome</keyword>